<dbReference type="Gene3D" id="3.40.710.10">
    <property type="entry name" value="DD-peptidase/beta-lactamase superfamily"/>
    <property type="match status" value="1"/>
</dbReference>
<dbReference type="InterPro" id="IPR001466">
    <property type="entry name" value="Beta-lactam-related"/>
</dbReference>
<accession>A0A9W9F513</accession>
<dbReference type="PANTHER" id="PTHR43319">
    <property type="entry name" value="BETA-LACTAMASE-RELATED"/>
    <property type="match status" value="1"/>
</dbReference>
<reference evidence="2" key="1">
    <citation type="submission" date="2022-11" db="EMBL/GenBank/DDBJ databases">
        <authorList>
            <person name="Petersen C."/>
        </authorList>
    </citation>
    <scope>NUCLEOTIDE SEQUENCE</scope>
    <source>
        <strain evidence="2">IBT 30069</strain>
    </source>
</reference>
<dbReference type="SUPFAM" id="SSF56601">
    <property type="entry name" value="beta-lactamase/transpeptidase-like"/>
    <property type="match status" value="1"/>
</dbReference>
<evidence type="ECO:0000313" key="2">
    <source>
        <dbReference type="EMBL" id="KAJ5093664.1"/>
    </source>
</evidence>
<comment type="caution">
    <text evidence="2">The sequence shown here is derived from an EMBL/GenBank/DDBJ whole genome shotgun (WGS) entry which is preliminary data.</text>
</comment>
<proteinExistence type="predicted"/>
<dbReference type="Pfam" id="PF00144">
    <property type="entry name" value="Beta-lactamase"/>
    <property type="match status" value="1"/>
</dbReference>
<feature type="domain" description="Beta-lactamase-related" evidence="1">
    <location>
        <begin position="15"/>
        <end position="380"/>
    </location>
</feature>
<sequence>MAEVHGSCDSAFHSVRDLLQQRLAEGNEVGASLCVNVDGKNVVDIWGGHEDAGQTKPWDKETITSIWSTTKVVTSLAALILVNRGQLDLNENVATYWPEFAANGKENIKVFQILSHSSGVITLDRDLTPEEMQHREELVVKVALELQDEEKITARLAEQAPWYTPGSQSAYMGTMYGHLVGKIIRCVTGKSLSQFITEEITEPLGADFWLGVPEEELSRTADIIPFPLDQVFPLTALDPTSILGRVMRSSLVYPTIPNKDAIRKSHNGSMGGFSNARAMARIASIVSLDGTVEGKQYLSPQTVDEMMRERIRGFDMCLNGKVCFGLGVARPWSESVHPLIPEEDGVCFWSGYGGAFVIMDRRRRMTISYIMNKLENRPAGSSNFDLYLPEIKKCFPEYAKA</sequence>
<dbReference type="EMBL" id="JAPQKH010000006">
    <property type="protein sequence ID" value="KAJ5093664.1"/>
    <property type="molecule type" value="Genomic_DNA"/>
</dbReference>
<dbReference type="InterPro" id="IPR012338">
    <property type="entry name" value="Beta-lactam/transpept-like"/>
</dbReference>
<protein>
    <submittedName>
        <fullName evidence="2">Beta-lactamase</fullName>
    </submittedName>
</protein>
<organism evidence="2 3">
    <name type="scientific">Penicillium angulare</name>
    <dbReference type="NCBI Taxonomy" id="116970"/>
    <lineage>
        <taxon>Eukaryota</taxon>
        <taxon>Fungi</taxon>
        <taxon>Dikarya</taxon>
        <taxon>Ascomycota</taxon>
        <taxon>Pezizomycotina</taxon>
        <taxon>Eurotiomycetes</taxon>
        <taxon>Eurotiomycetidae</taxon>
        <taxon>Eurotiales</taxon>
        <taxon>Aspergillaceae</taxon>
        <taxon>Penicillium</taxon>
    </lineage>
</organism>
<reference evidence="2" key="2">
    <citation type="journal article" date="2023" name="IMA Fungus">
        <title>Comparative genomic study of the Penicillium genus elucidates a diverse pangenome and 15 lateral gene transfer events.</title>
        <authorList>
            <person name="Petersen C."/>
            <person name="Sorensen T."/>
            <person name="Nielsen M.R."/>
            <person name="Sondergaard T.E."/>
            <person name="Sorensen J.L."/>
            <person name="Fitzpatrick D.A."/>
            <person name="Frisvad J.C."/>
            <person name="Nielsen K.L."/>
        </authorList>
    </citation>
    <scope>NUCLEOTIDE SEQUENCE</scope>
    <source>
        <strain evidence="2">IBT 30069</strain>
    </source>
</reference>
<dbReference type="PANTHER" id="PTHR43319:SF3">
    <property type="entry name" value="BETA-LACTAMASE-RELATED DOMAIN-CONTAINING PROTEIN"/>
    <property type="match status" value="1"/>
</dbReference>
<dbReference type="InterPro" id="IPR052907">
    <property type="entry name" value="Beta-lactamase/esterase"/>
</dbReference>
<dbReference type="Proteomes" id="UP001149165">
    <property type="component" value="Unassembled WGS sequence"/>
</dbReference>
<dbReference type="AlphaFoldDB" id="A0A9W9F513"/>
<keyword evidence="3" id="KW-1185">Reference proteome</keyword>
<dbReference type="OrthoDB" id="5946976at2759"/>
<name>A0A9W9F513_9EURO</name>
<evidence type="ECO:0000313" key="3">
    <source>
        <dbReference type="Proteomes" id="UP001149165"/>
    </source>
</evidence>
<evidence type="ECO:0000259" key="1">
    <source>
        <dbReference type="Pfam" id="PF00144"/>
    </source>
</evidence>
<gene>
    <name evidence="2" type="ORF">N7456_009525</name>
</gene>